<feature type="region of interest" description="Disordered" evidence="1">
    <location>
        <begin position="458"/>
        <end position="479"/>
    </location>
</feature>
<protein>
    <submittedName>
        <fullName evidence="2">Uncharacterized protein</fullName>
    </submittedName>
</protein>
<dbReference type="AlphaFoldDB" id="A0A7R9NVX1"/>
<proteinExistence type="predicted"/>
<gene>
    <name evidence="2" type="ORF">TTEB3V08_LOCUS5950</name>
</gene>
<organism evidence="2">
    <name type="scientific">Timema tahoe</name>
    <dbReference type="NCBI Taxonomy" id="61484"/>
    <lineage>
        <taxon>Eukaryota</taxon>
        <taxon>Metazoa</taxon>
        <taxon>Ecdysozoa</taxon>
        <taxon>Arthropoda</taxon>
        <taxon>Hexapoda</taxon>
        <taxon>Insecta</taxon>
        <taxon>Pterygota</taxon>
        <taxon>Neoptera</taxon>
        <taxon>Polyneoptera</taxon>
        <taxon>Phasmatodea</taxon>
        <taxon>Timematodea</taxon>
        <taxon>Timematoidea</taxon>
        <taxon>Timematidae</taxon>
        <taxon>Timema</taxon>
    </lineage>
</organism>
<dbReference type="EMBL" id="OE002007">
    <property type="protein sequence ID" value="CAD7457961.1"/>
    <property type="molecule type" value="Genomic_DNA"/>
</dbReference>
<evidence type="ECO:0000256" key="1">
    <source>
        <dbReference type="SAM" id="MobiDB-lite"/>
    </source>
</evidence>
<name>A0A7R9NVX1_9NEOP</name>
<feature type="compositionally biased region" description="Polar residues" evidence="1">
    <location>
        <begin position="60"/>
        <end position="70"/>
    </location>
</feature>
<feature type="region of interest" description="Disordered" evidence="1">
    <location>
        <begin position="59"/>
        <end position="85"/>
    </location>
</feature>
<sequence length="493" mass="53987">MGGYRHVACTNHLVLDISLPISFFPAQVSEVEADIFESNSKFSKLCILLLASQRFRSRQDSSPQTTSRHVSCSRPIQDLKSPDRQTDMCQATGLEDTEGIPGQVEWSCTHIHIDVLLGELADMFLQGVPRIPVEPSPHLGCHVRQQEGLVHMTLVQPVVSRRSKMASVEPTALVVRVVRPENTDGRVHPSENQTSISPSSVVWLNTPGALANYATEAGGQTGACERATQATLLKDRTSSICKCALKPEQSSLQALGNIIFDTDTKDDMEATIKSEPDNYKYLPVKIECLFDGFPTISEKIKVETDTQEDVVIVIKSEQDNYKSCHVKLERLSNNFIIMRTKLKKHQGNLNLGCLPVQAKGGSRPKCWKYGGTRAWKKCKEEECSKKAKGGDVIGSTAVASVATVLNHGMYVRALALVSIHITEYSPAVETIRRSHRLPAFLPSGARFAFLKMGTTPSGGGCGERGGENSSNSQDKLTTKSMLPPPQVALLVEM</sequence>
<reference evidence="2" key="1">
    <citation type="submission" date="2020-11" db="EMBL/GenBank/DDBJ databases">
        <authorList>
            <person name="Tran Van P."/>
        </authorList>
    </citation>
    <scope>NUCLEOTIDE SEQUENCE</scope>
</reference>
<accession>A0A7R9NVX1</accession>
<evidence type="ECO:0000313" key="2">
    <source>
        <dbReference type="EMBL" id="CAD7457961.1"/>
    </source>
</evidence>